<keyword evidence="4 10" id="KW-0436">Ligase</keyword>
<name>A0A1H6F229_9GAMM</name>
<dbReference type="GO" id="GO:0005737">
    <property type="term" value="C:cytoplasm"/>
    <property type="evidence" value="ECO:0007669"/>
    <property type="project" value="TreeGrafter"/>
</dbReference>
<dbReference type="UniPathway" id="UPA00074">
    <property type="reaction ID" value="UER00131"/>
</dbReference>
<evidence type="ECO:0000256" key="5">
    <source>
        <dbReference type="ARBA" id="ARBA00022741"/>
    </source>
</evidence>
<evidence type="ECO:0000256" key="1">
    <source>
        <dbReference type="ARBA" id="ARBA00004672"/>
    </source>
</evidence>
<comment type="catalytic activity">
    <reaction evidence="8">
        <text>5-amino-1-(5-phospho-D-ribosyl)imidazole-4-carboxylate + L-aspartate + ATP = (2S)-2-[5-amino-1-(5-phospho-beta-D-ribosyl)imidazole-4-carboxamido]succinate + ADP + phosphate + 2 H(+)</text>
        <dbReference type="Rhea" id="RHEA:22628"/>
        <dbReference type="ChEBI" id="CHEBI:15378"/>
        <dbReference type="ChEBI" id="CHEBI:29991"/>
        <dbReference type="ChEBI" id="CHEBI:30616"/>
        <dbReference type="ChEBI" id="CHEBI:43474"/>
        <dbReference type="ChEBI" id="CHEBI:58443"/>
        <dbReference type="ChEBI" id="CHEBI:77657"/>
        <dbReference type="ChEBI" id="CHEBI:456216"/>
        <dbReference type="EC" id="6.3.2.6"/>
    </reaction>
</comment>
<evidence type="ECO:0000259" key="9">
    <source>
        <dbReference type="Pfam" id="PF01259"/>
    </source>
</evidence>
<feature type="domain" description="SAICAR synthetase/ADE2 N-terminal" evidence="9">
    <location>
        <begin position="2"/>
        <end position="81"/>
    </location>
</feature>
<dbReference type="InterPro" id="IPR018236">
    <property type="entry name" value="SAICAR_synthetase_CS"/>
</dbReference>
<dbReference type="GO" id="GO:0004639">
    <property type="term" value="F:phosphoribosylaminoimidazolesuccinocarboxamide synthase activity"/>
    <property type="evidence" value="ECO:0007669"/>
    <property type="project" value="UniProtKB-EC"/>
</dbReference>
<evidence type="ECO:0000256" key="4">
    <source>
        <dbReference type="ARBA" id="ARBA00022598"/>
    </source>
</evidence>
<dbReference type="SUPFAM" id="SSF56104">
    <property type="entry name" value="SAICAR synthase-like"/>
    <property type="match status" value="1"/>
</dbReference>
<keyword evidence="7" id="KW-0067">ATP-binding</keyword>
<gene>
    <name evidence="10" type="primary">purC_1</name>
    <name evidence="10" type="ORF">MBHS_00052</name>
</gene>
<evidence type="ECO:0000256" key="3">
    <source>
        <dbReference type="ARBA" id="ARBA00012217"/>
    </source>
</evidence>
<dbReference type="PANTHER" id="PTHR43700">
    <property type="entry name" value="PHOSPHORIBOSYLAMINOIMIDAZOLE-SUCCINOCARBOXAMIDE SYNTHASE"/>
    <property type="match status" value="1"/>
</dbReference>
<evidence type="ECO:0000256" key="7">
    <source>
        <dbReference type="ARBA" id="ARBA00022840"/>
    </source>
</evidence>
<evidence type="ECO:0000256" key="8">
    <source>
        <dbReference type="ARBA" id="ARBA00048475"/>
    </source>
</evidence>
<protein>
    <recommendedName>
        <fullName evidence="3">phosphoribosylaminoimidazolesuccinocarboxamide synthase</fullName>
        <ecNumber evidence="3">6.3.2.6</ecNumber>
    </recommendedName>
</protein>
<evidence type="ECO:0000256" key="2">
    <source>
        <dbReference type="ARBA" id="ARBA00010190"/>
    </source>
</evidence>
<dbReference type="PANTHER" id="PTHR43700:SF1">
    <property type="entry name" value="PHOSPHORIBOSYLAMINOIMIDAZOLE-SUCCINOCARBOXAMIDE SYNTHASE"/>
    <property type="match status" value="1"/>
</dbReference>
<dbReference type="Pfam" id="PF01259">
    <property type="entry name" value="SAICAR_synt"/>
    <property type="match status" value="1"/>
</dbReference>
<keyword evidence="6" id="KW-0658">Purine biosynthesis</keyword>
<proteinExistence type="inferred from homology"/>
<dbReference type="GO" id="GO:0005524">
    <property type="term" value="F:ATP binding"/>
    <property type="evidence" value="ECO:0007669"/>
    <property type="project" value="UniProtKB-KW"/>
</dbReference>
<comment type="pathway">
    <text evidence="1">Purine metabolism; IMP biosynthesis via de novo pathway; 5-amino-1-(5-phospho-D-ribosyl)imidazole-4-carboxamide from 5-amino-1-(5-phospho-D-ribosyl)imidazole-4-carboxylate: step 1/2.</text>
</comment>
<dbReference type="GO" id="GO:0006189">
    <property type="term" value="P:'de novo' IMP biosynthetic process"/>
    <property type="evidence" value="ECO:0007669"/>
    <property type="project" value="UniProtKB-UniPathway"/>
</dbReference>
<evidence type="ECO:0000313" key="11">
    <source>
        <dbReference type="Proteomes" id="UP000236724"/>
    </source>
</evidence>
<dbReference type="EMBL" id="FMSV02000015">
    <property type="protein sequence ID" value="SEH04207.1"/>
    <property type="molecule type" value="Genomic_DNA"/>
</dbReference>
<evidence type="ECO:0000313" key="10">
    <source>
        <dbReference type="EMBL" id="SEH04207.1"/>
    </source>
</evidence>
<dbReference type="EC" id="6.3.2.6" evidence="3"/>
<keyword evidence="11" id="KW-1185">Reference proteome</keyword>
<comment type="similarity">
    <text evidence="2">Belongs to the SAICAR synthetase family.</text>
</comment>
<dbReference type="Proteomes" id="UP000236724">
    <property type="component" value="Unassembled WGS sequence"/>
</dbReference>
<sequence>MQLYSQAREYAAQRGIIIADTKFEFGLDAQDNLVLIDEALTPDSSRFWPADQYQPGKNPPSFDKQFVRDYLETLDWNKQAPGPALPADIQEKTAAKYREAQTRLIENI</sequence>
<accession>A0A1H6F229</accession>
<evidence type="ECO:0000256" key="6">
    <source>
        <dbReference type="ARBA" id="ARBA00022755"/>
    </source>
</evidence>
<reference evidence="10 11" key="1">
    <citation type="submission" date="2016-10" db="EMBL/GenBank/DDBJ databases">
        <authorList>
            <person name="de Groot N.N."/>
        </authorList>
    </citation>
    <scope>NUCLEOTIDE SEQUENCE [LARGE SCALE GENOMIC DNA]</scope>
    <source>
        <strain evidence="10">MBHS1</strain>
    </source>
</reference>
<dbReference type="AlphaFoldDB" id="A0A1H6F229"/>
<organism evidence="10 11">
    <name type="scientific">Candidatus Venteria ishoeyi</name>
    <dbReference type="NCBI Taxonomy" id="1899563"/>
    <lineage>
        <taxon>Bacteria</taxon>
        <taxon>Pseudomonadati</taxon>
        <taxon>Pseudomonadota</taxon>
        <taxon>Gammaproteobacteria</taxon>
        <taxon>Thiotrichales</taxon>
        <taxon>Thiotrichaceae</taxon>
        <taxon>Venteria</taxon>
    </lineage>
</organism>
<dbReference type="PROSITE" id="PS01058">
    <property type="entry name" value="SAICAR_SYNTHETASE_2"/>
    <property type="match status" value="1"/>
</dbReference>
<dbReference type="InterPro" id="IPR028923">
    <property type="entry name" value="SAICAR_synt/ADE2_N"/>
</dbReference>
<keyword evidence="5" id="KW-0547">Nucleotide-binding</keyword>
<dbReference type="Gene3D" id="3.30.470.20">
    <property type="entry name" value="ATP-grasp fold, B domain"/>
    <property type="match status" value="1"/>
</dbReference>